<gene>
    <name evidence="5" type="ORF">SIAM614_04745</name>
</gene>
<evidence type="ECO:0000259" key="4">
    <source>
        <dbReference type="Pfam" id="PF25917"/>
    </source>
</evidence>
<evidence type="ECO:0000313" key="6">
    <source>
        <dbReference type="Proteomes" id="UP000004848"/>
    </source>
</evidence>
<dbReference type="Pfam" id="PF25917">
    <property type="entry name" value="BSH_RND"/>
    <property type="match status" value="1"/>
</dbReference>
<feature type="chain" id="PRO_5002628060" evidence="2">
    <location>
        <begin position="30"/>
        <end position="340"/>
    </location>
</feature>
<evidence type="ECO:0000256" key="2">
    <source>
        <dbReference type="SAM" id="SignalP"/>
    </source>
</evidence>
<protein>
    <submittedName>
        <fullName evidence="5">Membrane fusion protein, HlyD family protein</fullName>
    </submittedName>
</protein>
<feature type="domain" description="Multidrug resistance protein MdtA-like alpha-helical hairpin" evidence="3">
    <location>
        <begin position="115"/>
        <end position="194"/>
    </location>
</feature>
<keyword evidence="2" id="KW-0732">Signal</keyword>
<feature type="coiled-coil region" evidence="1">
    <location>
        <begin position="114"/>
        <end position="200"/>
    </location>
</feature>
<evidence type="ECO:0000256" key="1">
    <source>
        <dbReference type="SAM" id="Coils"/>
    </source>
</evidence>
<dbReference type="Pfam" id="PF25876">
    <property type="entry name" value="HH_MFP_RND"/>
    <property type="match status" value="1"/>
</dbReference>
<dbReference type="SUPFAM" id="SSF111369">
    <property type="entry name" value="HlyD-like secretion proteins"/>
    <property type="match status" value="1"/>
</dbReference>
<feature type="domain" description="Multidrug resistance protein MdtA-like barrel-sandwich hybrid" evidence="4">
    <location>
        <begin position="60"/>
        <end position="225"/>
    </location>
</feature>
<reference evidence="5 6" key="1">
    <citation type="submission" date="2006-05" db="EMBL/GenBank/DDBJ databases">
        <authorList>
            <person name="King G."/>
            <person name="Ferriera S."/>
            <person name="Johnson J."/>
            <person name="Kravitz S."/>
            <person name="Beeson K."/>
            <person name="Sutton G."/>
            <person name="Rogers Y.-H."/>
            <person name="Friedman R."/>
            <person name="Frazier M."/>
            <person name="Venter J.C."/>
        </authorList>
    </citation>
    <scope>NUCLEOTIDE SEQUENCE [LARGE SCALE GENOMIC DNA]</scope>
    <source>
        <strain evidence="6">ATCC 25650 / DSM 13394 / JCM 20685 / NBRC 16684 / NCIMB 2208 / IAM 12614 / B1</strain>
    </source>
</reference>
<dbReference type="Gene3D" id="1.10.287.470">
    <property type="entry name" value="Helix hairpin bin"/>
    <property type="match status" value="1"/>
</dbReference>
<organism evidence="5 6">
    <name type="scientific">Roseibium aggregatum (strain ATCC 25650 / DSM 13394 / JCM 20685 / NBRC 16684 / NCIMB 2208 / IAM 12614 / B1)</name>
    <name type="common">Stappia aggregata</name>
    <dbReference type="NCBI Taxonomy" id="384765"/>
    <lineage>
        <taxon>Bacteria</taxon>
        <taxon>Pseudomonadati</taxon>
        <taxon>Pseudomonadota</taxon>
        <taxon>Alphaproteobacteria</taxon>
        <taxon>Hyphomicrobiales</taxon>
        <taxon>Stappiaceae</taxon>
        <taxon>Roseibium</taxon>
    </lineage>
</organism>
<dbReference type="Proteomes" id="UP000004848">
    <property type="component" value="Unassembled WGS sequence"/>
</dbReference>
<dbReference type="AlphaFoldDB" id="A0NSB2"/>
<dbReference type="PANTHER" id="PTHR30438:SF2">
    <property type="entry name" value="MEMBRANE PROTEIN"/>
    <property type="match status" value="1"/>
</dbReference>
<comment type="caution">
    <text evidence="5">The sequence shown here is derived from an EMBL/GenBank/DDBJ whole genome shotgun (WGS) entry which is preliminary data.</text>
</comment>
<dbReference type="EMBL" id="AAUW01000006">
    <property type="protein sequence ID" value="EAV44441.1"/>
    <property type="molecule type" value="Genomic_DNA"/>
</dbReference>
<dbReference type="PANTHER" id="PTHR30438">
    <property type="entry name" value="36 KDA ANTIGEN-RELATED"/>
    <property type="match status" value="1"/>
</dbReference>
<feature type="signal peptide" evidence="2">
    <location>
        <begin position="1"/>
        <end position="29"/>
    </location>
</feature>
<evidence type="ECO:0000313" key="5">
    <source>
        <dbReference type="EMBL" id="EAV44441.1"/>
    </source>
</evidence>
<keyword evidence="1" id="KW-0175">Coiled coil</keyword>
<sequence>MKMSIGSRKLAIVFACLSAIAFSAPPAFAENAFDRIVQKLRGNLGDEDIASSNGRIEAQNVDVAGKYPGRLTQVLAREGQTVEAGDVLATLDDRDIQAKLLAAKASVLQGKASKQQAEAAVSQAESALSLARSTYKRIEGLKASGHVSQAELDDATNTLKAAEASLAQARAQVSSGDALIAAAEANVEEIKVQLDDLTIRSPIRGRVEYRLHEPGEVIDAGTPVVTLLDLTDVYMNLYLPADVVGVLSINDEARMVLDPVPQYVIPARVTFIESQAQFTPKSVETHEERSQLVFRVKLTVPRDLLSQFEDRVKVGIRGVGFVRSDPAAVWPDDLQVKLPQ</sequence>
<dbReference type="eggNOG" id="COG0845">
    <property type="taxonomic scope" value="Bacteria"/>
</dbReference>
<proteinExistence type="predicted"/>
<dbReference type="Gene3D" id="2.40.50.100">
    <property type="match status" value="1"/>
</dbReference>
<dbReference type="InterPro" id="IPR058625">
    <property type="entry name" value="MdtA-like_BSH"/>
</dbReference>
<accession>A0NSB2</accession>
<name>A0NSB2_ROSAI</name>
<evidence type="ECO:0000259" key="3">
    <source>
        <dbReference type="Pfam" id="PF25876"/>
    </source>
</evidence>
<dbReference type="InterPro" id="IPR058624">
    <property type="entry name" value="MdtA-like_HH"/>
</dbReference>
<dbReference type="GO" id="GO:0005886">
    <property type="term" value="C:plasma membrane"/>
    <property type="evidence" value="ECO:0007669"/>
    <property type="project" value="TreeGrafter"/>
</dbReference>
<dbReference type="Gene3D" id="2.40.30.170">
    <property type="match status" value="1"/>
</dbReference>